<dbReference type="InterPro" id="IPR050750">
    <property type="entry name" value="C5-MTase"/>
</dbReference>
<keyword evidence="4" id="KW-0949">S-adenosyl-L-methionine</keyword>
<dbReference type="EMBL" id="JAHWLI010000138">
    <property type="protein sequence ID" value="MBW3118999.1"/>
    <property type="molecule type" value="Genomic_DNA"/>
</dbReference>
<keyword evidence="2 7" id="KW-0489">Methyltransferase</keyword>
<keyword evidence="5" id="KW-0680">Restriction system</keyword>
<accession>A0AAE2ZFS8</accession>
<dbReference type="InterPro" id="IPR001525">
    <property type="entry name" value="C5_MeTfrase"/>
</dbReference>
<dbReference type="GO" id="GO:0003886">
    <property type="term" value="F:DNA (cytosine-5-)-methyltransferase activity"/>
    <property type="evidence" value="ECO:0007669"/>
    <property type="project" value="UniProtKB-EC"/>
</dbReference>
<dbReference type="Gene3D" id="3.40.50.150">
    <property type="entry name" value="Vaccinia Virus protein VP39"/>
    <property type="match status" value="1"/>
</dbReference>
<dbReference type="EC" id="2.1.1.37" evidence="1"/>
<evidence type="ECO:0000313" key="7">
    <source>
        <dbReference type="EMBL" id="MBW3118999.1"/>
    </source>
</evidence>
<dbReference type="RefSeq" id="WP_165881078.1">
    <property type="nucleotide sequence ID" value="NZ_ABFDCG020000004.1"/>
</dbReference>
<reference evidence="7" key="1">
    <citation type="submission" date="2021-07" db="EMBL/GenBank/DDBJ databases">
        <authorList>
            <person name="Stanton E."/>
        </authorList>
    </citation>
    <scope>NUCLEOTIDE SEQUENCE</scope>
    <source>
        <strain evidence="7">2021EL-01139</strain>
    </source>
</reference>
<evidence type="ECO:0000256" key="2">
    <source>
        <dbReference type="ARBA" id="ARBA00022603"/>
    </source>
</evidence>
<dbReference type="Pfam" id="PF00145">
    <property type="entry name" value="DNA_methylase"/>
    <property type="match status" value="1"/>
</dbReference>
<keyword evidence="3" id="KW-0808">Transferase</keyword>
<dbReference type="GO" id="GO:0032259">
    <property type="term" value="P:methylation"/>
    <property type="evidence" value="ECO:0007669"/>
    <property type="project" value="UniProtKB-KW"/>
</dbReference>
<gene>
    <name evidence="7" type="ORF">KYI77_21435</name>
</gene>
<proteinExistence type="predicted"/>
<dbReference type="SUPFAM" id="SSF53335">
    <property type="entry name" value="S-adenosyl-L-methionine-dependent methyltransferases"/>
    <property type="match status" value="1"/>
</dbReference>
<dbReference type="InterPro" id="IPR029063">
    <property type="entry name" value="SAM-dependent_MTases_sf"/>
</dbReference>
<dbReference type="Proteomes" id="UP001155882">
    <property type="component" value="Unassembled WGS sequence"/>
</dbReference>
<dbReference type="PANTHER" id="PTHR46098">
    <property type="entry name" value="TRNA (CYTOSINE(38)-C(5))-METHYLTRANSFERASE"/>
    <property type="match status" value="1"/>
</dbReference>
<dbReference type="AlphaFoldDB" id="A0AAE2ZFS8"/>
<dbReference type="PANTHER" id="PTHR46098:SF1">
    <property type="entry name" value="TRNA (CYTOSINE(38)-C(5))-METHYLTRANSFERASE"/>
    <property type="match status" value="1"/>
</dbReference>
<evidence type="ECO:0000256" key="3">
    <source>
        <dbReference type="ARBA" id="ARBA00022679"/>
    </source>
</evidence>
<evidence type="ECO:0000313" key="8">
    <source>
        <dbReference type="Proteomes" id="UP001155882"/>
    </source>
</evidence>
<dbReference type="GO" id="GO:0009307">
    <property type="term" value="P:DNA restriction-modification system"/>
    <property type="evidence" value="ECO:0007669"/>
    <property type="project" value="UniProtKB-KW"/>
</dbReference>
<comment type="caution">
    <text evidence="7">The sequence shown here is derived from an EMBL/GenBank/DDBJ whole genome shotgun (WGS) entry which is preliminary data.</text>
</comment>
<protein>
    <recommendedName>
        <fullName evidence="1">DNA (cytosine-5-)-methyltransferase</fullName>
        <ecNumber evidence="1">2.1.1.37</ecNumber>
    </recommendedName>
</protein>
<evidence type="ECO:0000256" key="6">
    <source>
        <dbReference type="ARBA" id="ARBA00047422"/>
    </source>
</evidence>
<evidence type="ECO:0000256" key="1">
    <source>
        <dbReference type="ARBA" id="ARBA00011975"/>
    </source>
</evidence>
<name>A0AAE2ZFS8_PRORE</name>
<evidence type="ECO:0000256" key="4">
    <source>
        <dbReference type="ARBA" id="ARBA00022691"/>
    </source>
</evidence>
<comment type="catalytic activity">
    <reaction evidence="6">
        <text>a 2'-deoxycytidine in DNA + S-adenosyl-L-methionine = a 5-methyl-2'-deoxycytidine in DNA + S-adenosyl-L-homocysteine + H(+)</text>
        <dbReference type="Rhea" id="RHEA:13681"/>
        <dbReference type="Rhea" id="RHEA-COMP:11369"/>
        <dbReference type="Rhea" id="RHEA-COMP:11370"/>
        <dbReference type="ChEBI" id="CHEBI:15378"/>
        <dbReference type="ChEBI" id="CHEBI:57856"/>
        <dbReference type="ChEBI" id="CHEBI:59789"/>
        <dbReference type="ChEBI" id="CHEBI:85452"/>
        <dbReference type="ChEBI" id="CHEBI:85454"/>
        <dbReference type="EC" id="2.1.1.37"/>
    </reaction>
</comment>
<sequence>MPAYYNEIEPFAAEWLRNLIAAGLIADGDVDTRSIEDVKPDDLKQYTQCHFFAGIGVWSYALRKAGWADDKHVWTGSCPCQPFSASGKGDGFTDERHLWPALFHLISECRPDVIFGEQVASKGGLAWLDLVQTDLEAKDYTTTAVDLCAAGFGSPHIRQRLYWVANSNSEQRKRSGNTRPARWDEYSNGGKASWLGIAYSERCSRLEIERNRENALLEVAGSGGNHNTKKTNGYWRDADWLYCTDDKWRPVESGTFPLVNGIAGRVGRLRAYGNAIVAPVAEGFIKAYMDTVAGMQ</sequence>
<organism evidence="7 8">
    <name type="scientific">Providencia rettgeri</name>
    <dbReference type="NCBI Taxonomy" id="587"/>
    <lineage>
        <taxon>Bacteria</taxon>
        <taxon>Pseudomonadati</taxon>
        <taxon>Pseudomonadota</taxon>
        <taxon>Gammaproteobacteria</taxon>
        <taxon>Enterobacterales</taxon>
        <taxon>Morganellaceae</taxon>
        <taxon>Providencia</taxon>
    </lineage>
</organism>
<evidence type="ECO:0000256" key="5">
    <source>
        <dbReference type="ARBA" id="ARBA00022747"/>
    </source>
</evidence>